<evidence type="ECO:0000256" key="1">
    <source>
        <dbReference type="SAM" id="MobiDB-lite"/>
    </source>
</evidence>
<evidence type="ECO:0000313" key="2">
    <source>
        <dbReference type="EMBL" id="SIQ37001.1"/>
    </source>
</evidence>
<dbReference type="InterPro" id="IPR021857">
    <property type="entry name" value="DUF3467"/>
</dbReference>
<protein>
    <recommendedName>
        <fullName evidence="4">DUF3467 domain-containing protein</fullName>
    </recommendedName>
</protein>
<reference evidence="2 3" key="1">
    <citation type="submission" date="2017-01" db="EMBL/GenBank/DDBJ databases">
        <authorList>
            <person name="Mah S.A."/>
            <person name="Swanson W.J."/>
            <person name="Moy G.W."/>
            <person name="Vacquier V.D."/>
        </authorList>
    </citation>
    <scope>NUCLEOTIDE SEQUENCE [LARGE SCALE GENOMIC DNA]</scope>
    <source>
        <strain evidence="2 3">DSM 7027</strain>
    </source>
</reference>
<accession>A0A1N6S7D3</accession>
<feature type="compositionally biased region" description="Polar residues" evidence="1">
    <location>
        <begin position="1"/>
        <end position="11"/>
    </location>
</feature>
<evidence type="ECO:0000313" key="3">
    <source>
        <dbReference type="Proteomes" id="UP000186895"/>
    </source>
</evidence>
<dbReference type="Pfam" id="PF11950">
    <property type="entry name" value="DUF3467"/>
    <property type="match status" value="1"/>
</dbReference>
<proteinExistence type="predicted"/>
<sequence length="116" mass="12855">MATSDAQSFDQAKSEKRPTTPKVSWDDSQMASSYANVVNAVSSREEFTLFFGTNQTWNASDKELVVHLTNRIMLNPHAAKRLLTLLAAVMKEHERRYGEINIEPTAAKPAATAMNG</sequence>
<evidence type="ECO:0008006" key="4">
    <source>
        <dbReference type="Google" id="ProtNLM"/>
    </source>
</evidence>
<dbReference type="Proteomes" id="UP000186895">
    <property type="component" value="Unassembled WGS sequence"/>
</dbReference>
<organism evidence="2 3">
    <name type="scientific">Marinobacterium stanieri</name>
    <dbReference type="NCBI Taxonomy" id="49186"/>
    <lineage>
        <taxon>Bacteria</taxon>
        <taxon>Pseudomonadati</taxon>
        <taxon>Pseudomonadota</taxon>
        <taxon>Gammaproteobacteria</taxon>
        <taxon>Oceanospirillales</taxon>
        <taxon>Oceanospirillaceae</taxon>
        <taxon>Marinobacterium</taxon>
    </lineage>
</organism>
<dbReference type="RefSeq" id="WP_076462711.1">
    <property type="nucleotide sequence ID" value="NZ_FTMN01000004.1"/>
</dbReference>
<keyword evidence="3" id="KW-1185">Reference proteome</keyword>
<dbReference type="AlphaFoldDB" id="A0A1N6S7D3"/>
<name>A0A1N6S7D3_9GAMM</name>
<dbReference type="STRING" id="49186.SAMN05421647_10474"/>
<feature type="region of interest" description="Disordered" evidence="1">
    <location>
        <begin position="1"/>
        <end position="28"/>
    </location>
</feature>
<gene>
    <name evidence="2" type="ORF">SAMN05421647_10474</name>
</gene>
<dbReference type="EMBL" id="FTMN01000004">
    <property type="protein sequence ID" value="SIQ37001.1"/>
    <property type="molecule type" value="Genomic_DNA"/>
</dbReference>